<sequence length="232" mass="24928">MAAPYNPPLAADGSNVKINDLLLSVSGQALSDVYVGRLQLQAQAGAPWLIADKHAAIRNYIETNIASHPITGAFYTFVLVPGQPLMPTFAFNALVAQAQQQVPPNAPPAPPNAPPMPGAAPQQQQQQQQQQPPLPPAPPLNPATTSSEAEPRFPIGLEFANLRVQSTKDSATSLRWVELQQLTPSLQGPNAVQRRPAAYLNRLQQNYGPNIVQRCPVSPYLPGYIPKPALSC</sequence>
<keyword evidence="3" id="KW-1185">Reference proteome</keyword>
<accession>A0A1Y2C3B3</accession>
<organism evidence="2 3">
    <name type="scientific">Rhizoclosmatium globosum</name>
    <dbReference type="NCBI Taxonomy" id="329046"/>
    <lineage>
        <taxon>Eukaryota</taxon>
        <taxon>Fungi</taxon>
        <taxon>Fungi incertae sedis</taxon>
        <taxon>Chytridiomycota</taxon>
        <taxon>Chytridiomycota incertae sedis</taxon>
        <taxon>Chytridiomycetes</taxon>
        <taxon>Chytridiales</taxon>
        <taxon>Chytriomycetaceae</taxon>
        <taxon>Rhizoclosmatium</taxon>
    </lineage>
</organism>
<dbReference type="Proteomes" id="UP000193642">
    <property type="component" value="Unassembled WGS sequence"/>
</dbReference>
<protein>
    <submittedName>
        <fullName evidence="2">Uncharacterized protein</fullName>
    </submittedName>
</protein>
<feature type="compositionally biased region" description="Pro residues" evidence="1">
    <location>
        <begin position="104"/>
        <end position="118"/>
    </location>
</feature>
<evidence type="ECO:0000256" key="1">
    <source>
        <dbReference type="SAM" id="MobiDB-lite"/>
    </source>
</evidence>
<evidence type="ECO:0000313" key="3">
    <source>
        <dbReference type="Proteomes" id="UP000193642"/>
    </source>
</evidence>
<gene>
    <name evidence="2" type="ORF">BCR33DRAFT_739578</name>
</gene>
<evidence type="ECO:0000313" key="2">
    <source>
        <dbReference type="EMBL" id="ORY41543.1"/>
    </source>
</evidence>
<dbReference type="EMBL" id="MCGO01000031">
    <property type="protein sequence ID" value="ORY41543.1"/>
    <property type="molecule type" value="Genomic_DNA"/>
</dbReference>
<name>A0A1Y2C3B3_9FUNG</name>
<dbReference type="OrthoDB" id="10317289at2759"/>
<feature type="compositionally biased region" description="Pro residues" evidence="1">
    <location>
        <begin position="132"/>
        <end position="141"/>
    </location>
</feature>
<dbReference type="AlphaFoldDB" id="A0A1Y2C3B3"/>
<comment type="caution">
    <text evidence="2">The sequence shown here is derived from an EMBL/GenBank/DDBJ whole genome shotgun (WGS) entry which is preliminary data.</text>
</comment>
<reference evidence="2 3" key="1">
    <citation type="submission" date="2016-07" db="EMBL/GenBank/DDBJ databases">
        <title>Pervasive Adenine N6-methylation of Active Genes in Fungi.</title>
        <authorList>
            <consortium name="DOE Joint Genome Institute"/>
            <person name="Mondo S.J."/>
            <person name="Dannebaum R.O."/>
            <person name="Kuo R.C."/>
            <person name="Labutti K."/>
            <person name="Haridas S."/>
            <person name="Kuo A."/>
            <person name="Salamov A."/>
            <person name="Ahrendt S.R."/>
            <person name="Lipzen A."/>
            <person name="Sullivan W."/>
            <person name="Andreopoulos W.B."/>
            <person name="Clum A."/>
            <person name="Lindquist E."/>
            <person name="Daum C."/>
            <person name="Ramamoorthy G.K."/>
            <person name="Gryganskyi A."/>
            <person name="Culley D."/>
            <person name="Magnuson J.K."/>
            <person name="James T.Y."/>
            <person name="O'Malley M.A."/>
            <person name="Stajich J.E."/>
            <person name="Spatafora J.W."/>
            <person name="Visel A."/>
            <person name="Grigoriev I.V."/>
        </authorList>
    </citation>
    <scope>NUCLEOTIDE SEQUENCE [LARGE SCALE GENOMIC DNA]</scope>
    <source>
        <strain evidence="2 3">JEL800</strain>
    </source>
</reference>
<proteinExistence type="predicted"/>
<feature type="compositionally biased region" description="Low complexity" evidence="1">
    <location>
        <begin position="119"/>
        <end position="131"/>
    </location>
</feature>
<feature type="region of interest" description="Disordered" evidence="1">
    <location>
        <begin position="100"/>
        <end position="149"/>
    </location>
</feature>